<sequence length="50" mass="5420">MAIKLCKYTTDPPTHFFIAIGCISLQQIHKAVGIIFLRNLRSGLSSGAST</sequence>
<feature type="non-terminal residue" evidence="1">
    <location>
        <position position="50"/>
    </location>
</feature>
<evidence type="ECO:0000313" key="1">
    <source>
        <dbReference type="EMBL" id="QQP41489.1"/>
    </source>
</evidence>
<dbReference type="Proteomes" id="UP000595437">
    <property type="component" value="Chromosome 10"/>
</dbReference>
<accession>A0A7T8H0X9</accession>
<keyword evidence="2" id="KW-1185">Reference proteome</keyword>
<dbReference type="EMBL" id="CP045899">
    <property type="protein sequence ID" value="QQP41489.1"/>
    <property type="molecule type" value="Genomic_DNA"/>
</dbReference>
<organism evidence="1 2">
    <name type="scientific">Caligus rogercresseyi</name>
    <name type="common">Sea louse</name>
    <dbReference type="NCBI Taxonomy" id="217165"/>
    <lineage>
        <taxon>Eukaryota</taxon>
        <taxon>Metazoa</taxon>
        <taxon>Ecdysozoa</taxon>
        <taxon>Arthropoda</taxon>
        <taxon>Crustacea</taxon>
        <taxon>Multicrustacea</taxon>
        <taxon>Hexanauplia</taxon>
        <taxon>Copepoda</taxon>
        <taxon>Siphonostomatoida</taxon>
        <taxon>Caligidae</taxon>
        <taxon>Caligus</taxon>
    </lineage>
</organism>
<protein>
    <submittedName>
        <fullName evidence="1">Uncharacterized protein</fullName>
    </submittedName>
</protein>
<proteinExistence type="predicted"/>
<reference evidence="2" key="1">
    <citation type="submission" date="2021-01" db="EMBL/GenBank/DDBJ databases">
        <title>Caligus Genome Assembly.</title>
        <authorList>
            <person name="Gallardo-Escarate C."/>
        </authorList>
    </citation>
    <scope>NUCLEOTIDE SEQUENCE [LARGE SCALE GENOMIC DNA]</scope>
</reference>
<gene>
    <name evidence="1" type="ORF">FKW44_015886</name>
</gene>
<evidence type="ECO:0000313" key="2">
    <source>
        <dbReference type="Proteomes" id="UP000595437"/>
    </source>
</evidence>
<name>A0A7T8H0X9_CALRO</name>
<dbReference type="PROSITE" id="PS51257">
    <property type="entry name" value="PROKAR_LIPOPROTEIN"/>
    <property type="match status" value="1"/>
</dbReference>
<dbReference type="AlphaFoldDB" id="A0A7T8H0X9"/>